<organism evidence="2 3">
    <name type="scientific">Marssonina brunnea f. sp. multigermtubi (strain MB_m1)</name>
    <name type="common">Marssonina leaf spot fungus</name>
    <dbReference type="NCBI Taxonomy" id="1072389"/>
    <lineage>
        <taxon>Eukaryota</taxon>
        <taxon>Fungi</taxon>
        <taxon>Dikarya</taxon>
        <taxon>Ascomycota</taxon>
        <taxon>Pezizomycotina</taxon>
        <taxon>Leotiomycetes</taxon>
        <taxon>Helotiales</taxon>
        <taxon>Drepanopezizaceae</taxon>
        <taxon>Drepanopeziza</taxon>
    </lineage>
</organism>
<evidence type="ECO:0000313" key="2">
    <source>
        <dbReference type="EMBL" id="EKD13610.1"/>
    </source>
</evidence>
<keyword evidence="3" id="KW-1185">Reference proteome</keyword>
<dbReference type="InParanoid" id="K1W8U3"/>
<reference evidence="2 3" key="1">
    <citation type="journal article" date="2012" name="BMC Genomics">
        <title>Sequencing the genome of Marssonina brunnea reveals fungus-poplar co-evolution.</title>
        <authorList>
            <person name="Zhu S."/>
            <person name="Cao Y.-Z."/>
            <person name="Jiang C."/>
            <person name="Tan B.-Y."/>
            <person name="Wang Z."/>
            <person name="Feng S."/>
            <person name="Zhang L."/>
            <person name="Su X.-H."/>
            <person name="Brejova B."/>
            <person name="Vinar T."/>
            <person name="Xu M."/>
            <person name="Wang M.-X."/>
            <person name="Zhang S.-G."/>
            <person name="Huang M.-R."/>
            <person name="Wu R."/>
            <person name="Zhou Y."/>
        </authorList>
    </citation>
    <scope>NUCLEOTIDE SEQUENCE [LARGE SCALE GENOMIC DNA]</scope>
    <source>
        <strain evidence="2 3">MB_m1</strain>
    </source>
</reference>
<protein>
    <submittedName>
        <fullName evidence="2">Uncharacterized protein</fullName>
    </submittedName>
</protein>
<name>K1W8U3_MARBU</name>
<sequence>MFFIIAVESLFLLLPREQDAAARPLCGKPASFPTLELLTTSLSLQNHAAAAAGGSFGLRLDGGCGLGNSNMAMILAPSFDQAKHWIPDLDTRRDDAWWCPRPGRYDEI</sequence>
<gene>
    <name evidence="2" type="ORF">MBM_08328</name>
</gene>
<dbReference type="KEGG" id="mbe:MBM_08328"/>
<dbReference type="Proteomes" id="UP000006753">
    <property type="component" value="Unassembled WGS sequence"/>
</dbReference>
<proteinExistence type="predicted"/>
<keyword evidence="1" id="KW-0732">Signal</keyword>
<dbReference type="AlphaFoldDB" id="K1W8U3"/>
<feature type="chain" id="PRO_5003854640" evidence="1">
    <location>
        <begin position="23"/>
        <end position="108"/>
    </location>
</feature>
<dbReference type="HOGENOM" id="CLU_2197508_0_0_1"/>
<feature type="signal peptide" evidence="1">
    <location>
        <begin position="1"/>
        <end position="22"/>
    </location>
</feature>
<accession>K1W8U3</accession>
<evidence type="ECO:0000256" key="1">
    <source>
        <dbReference type="SAM" id="SignalP"/>
    </source>
</evidence>
<dbReference type="EMBL" id="JH921449">
    <property type="protein sequence ID" value="EKD13610.1"/>
    <property type="molecule type" value="Genomic_DNA"/>
</dbReference>
<evidence type="ECO:0000313" key="3">
    <source>
        <dbReference type="Proteomes" id="UP000006753"/>
    </source>
</evidence>